<accession>A0A6C0LWG8</accession>
<organism evidence="2">
    <name type="scientific">viral metagenome</name>
    <dbReference type="NCBI Taxonomy" id="1070528"/>
    <lineage>
        <taxon>unclassified sequences</taxon>
        <taxon>metagenomes</taxon>
        <taxon>organismal metagenomes</taxon>
    </lineage>
</organism>
<dbReference type="AlphaFoldDB" id="A0A6C0LWG8"/>
<name>A0A6C0LWG8_9ZZZZ</name>
<evidence type="ECO:0000256" key="1">
    <source>
        <dbReference type="SAM" id="Phobius"/>
    </source>
</evidence>
<dbReference type="EMBL" id="MN740567">
    <property type="protein sequence ID" value="QHU34081.1"/>
    <property type="molecule type" value="Genomic_DNA"/>
</dbReference>
<keyword evidence="1" id="KW-0472">Membrane</keyword>
<keyword evidence="1" id="KW-1133">Transmembrane helix</keyword>
<proteinExistence type="predicted"/>
<keyword evidence="1" id="KW-0812">Transmembrane</keyword>
<reference evidence="2" key="1">
    <citation type="journal article" date="2020" name="Nature">
        <title>Giant virus diversity and host interactions through global metagenomics.</title>
        <authorList>
            <person name="Schulz F."/>
            <person name="Roux S."/>
            <person name="Paez-Espino D."/>
            <person name="Jungbluth S."/>
            <person name="Walsh D.A."/>
            <person name="Denef V.J."/>
            <person name="McMahon K.D."/>
            <person name="Konstantinidis K.T."/>
            <person name="Eloe-Fadrosh E.A."/>
            <person name="Kyrpides N.C."/>
            <person name="Woyke T."/>
        </authorList>
    </citation>
    <scope>NUCLEOTIDE SEQUENCE</scope>
    <source>
        <strain evidence="2">GVMAG-S-1016713-123</strain>
    </source>
</reference>
<evidence type="ECO:0000313" key="2">
    <source>
        <dbReference type="EMBL" id="QHU34081.1"/>
    </source>
</evidence>
<sequence length="78" mass="8969">MEIILTSIVVLSVGVILSHYVGFPVQYYLLLFVILFIIGFIRVDLKVIETTTKSISETPSESYNENSPYTLEYYDQNK</sequence>
<feature type="transmembrane region" description="Helical" evidence="1">
    <location>
        <begin position="28"/>
        <end position="45"/>
    </location>
</feature>
<protein>
    <submittedName>
        <fullName evidence="2">Uncharacterized protein</fullName>
    </submittedName>
</protein>